<dbReference type="EMBL" id="FNJU01000003">
    <property type="protein sequence ID" value="SDP54514.1"/>
    <property type="molecule type" value="Genomic_DNA"/>
</dbReference>
<dbReference type="STRING" id="930152.SAMN05216565_103587"/>
<evidence type="ECO:0000313" key="2">
    <source>
        <dbReference type="Proteomes" id="UP000199159"/>
    </source>
</evidence>
<accession>A0A1H0TKG2</accession>
<protein>
    <submittedName>
        <fullName evidence="1">Uncharacterized protein</fullName>
    </submittedName>
</protein>
<organism evidence="1 2">
    <name type="scientific">Litchfieldia salsa</name>
    <dbReference type="NCBI Taxonomy" id="930152"/>
    <lineage>
        <taxon>Bacteria</taxon>
        <taxon>Bacillati</taxon>
        <taxon>Bacillota</taxon>
        <taxon>Bacilli</taxon>
        <taxon>Bacillales</taxon>
        <taxon>Bacillaceae</taxon>
        <taxon>Litchfieldia</taxon>
    </lineage>
</organism>
<keyword evidence="2" id="KW-1185">Reference proteome</keyword>
<sequence>MNINSVIIHPSVLVPCIWIKAELLVKDVRKNKSSLGVVPVDTTQVQMNYNNSSLFLLPFFTEKI</sequence>
<evidence type="ECO:0000313" key="1">
    <source>
        <dbReference type="EMBL" id="SDP54514.1"/>
    </source>
</evidence>
<name>A0A1H0TKG2_9BACI</name>
<dbReference type="AlphaFoldDB" id="A0A1H0TKG2"/>
<proteinExistence type="predicted"/>
<dbReference type="Proteomes" id="UP000199159">
    <property type="component" value="Unassembled WGS sequence"/>
</dbReference>
<gene>
    <name evidence="1" type="ORF">SAMN05216565_103587</name>
</gene>
<reference evidence="2" key="1">
    <citation type="submission" date="2016-10" db="EMBL/GenBank/DDBJ databases">
        <authorList>
            <person name="Varghese N."/>
            <person name="Submissions S."/>
        </authorList>
    </citation>
    <scope>NUCLEOTIDE SEQUENCE [LARGE SCALE GENOMIC DNA]</scope>
    <source>
        <strain evidence="2">IBRC-M10078</strain>
    </source>
</reference>